<accession>A0A7W9A2L8</accession>
<reference evidence="2 3" key="1">
    <citation type="submission" date="2020-08" db="EMBL/GenBank/DDBJ databases">
        <title>Genomic Encyclopedia of Type Strains, Phase IV (KMG-IV): sequencing the most valuable type-strain genomes for metagenomic binning, comparative biology and taxonomic classification.</title>
        <authorList>
            <person name="Goeker M."/>
        </authorList>
    </citation>
    <scope>NUCLEOTIDE SEQUENCE [LARGE SCALE GENOMIC DNA]</scope>
    <source>
        <strain evidence="2 3">DSM 24448</strain>
    </source>
</reference>
<dbReference type="PROSITE" id="PS50222">
    <property type="entry name" value="EF_HAND_2"/>
    <property type="match status" value="1"/>
</dbReference>
<feature type="domain" description="EF-hand" evidence="1">
    <location>
        <begin position="183"/>
        <end position="208"/>
    </location>
</feature>
<name>A0A7W9A2L8_9CAUL</name>
<sequence length="240" mass="25636">MLVSLSLALAMTTTPGLQDPARPPAPPVVRTESRVVFVAADPDGENGLDQDGDGFVSRAEFARPMDEAFAGMDANGDGRLSPEELHHRTGAPGVDHDVRVITMGGPEMSWSSAPEGSGPHRIEVRRVGGEDVEVEAHSFVFVSEDGGVTTEGEGPVRVMVRRGDGSAMTGEHRVEWIREGEGAEMDADGDGRVTEAEFLAPMREIFRQMDADGSGVLEEGERGGNGARVVTRTVEVREEN</sequence>
<protein>
    <recommendedName>
        <fullName evidence="1">EF-hand domain-containing protein</fullName>
    </recommendedName>
</protein>
<dbReference type="InterPro" id="IPR018247">
    <property type="entry name" value="EF_Hand_1_Ca_BS"/>
</dbReference>
<evidence type="ECO:0000313" key="3">
    <source>
        <dbReference type="Proteomes" id="UP000548978"/>
    </source>
</evidence>
<evidence type="ECO:0000313" key="2">
    <source>
        <dbReference type="EMBL" id="MBB5659970.1"/>
    </source>
</evidence>
<dbReference type="Gene3D" id="1.10.238.10">
    <property type="entry name" value="EF-hand"/>
    <property type="match status" value="2"/>
</dbReference>
<keyword evidence="3" id="KW-1185">Reference proteome</keyword>
<dbReference type="RefSeq" id="WP_164461768.1">
    <property type="nucleotide sequence ID" value="NZ_JACIJB010000001.1"/>
</dbReference>
<dbReference type="Pfam" id="PF13202">
    <property type="entry name" value="EF-hand_5"/>
    <property type="match status" value="4"/>
</dbReference>
<evidence type="ECO:0000259" key="1">
    <source>
        <dbReference type="PROSITE" id="PS50222"/>
    </source>
</evidence>
<dbReference type="Proteomes" id="UP000548978">
    <property type="component" value="Unassembled WGS sequence"/>
</dbReference>
<dbReference type="InterPro" id="IPR002048">
    <property type="entry name" value="EF_hand_dom"/>
</dbReference>
<dbReference type="InterPro" id="IPR011992">
    <property type="entry name" value="EF-hand-dom_pair"/>
</dbReference>
<dbReference type="SUPFAM" id="SSF47473">
    <property type="entry name" value="EF-hand"/>
    <property type="match status" value="2"/>
</dbReference>
<dbReference type="AlphaFoldDB" id="A0A7W9A2L8"/>
<gene>
    <name evidence="2" type="ORF">FHS65_000688</name>
</gene>
<dbReference type="PROSITE" id="PS00018">
    <property type="entry name" value="EF_HAND_1"/>
    <property type="match status" value="2"/>
</dbReference>
<proteinExistence type="predicted"/>
<comment type="caution">
    <text evidence="2">The sequence shown here is derived from an EMBL/GenBank/DDBJ whole genome shotgun (WGS) entry which is preliminary data.</text>
</comment>
<dbReference type="GO" id="GO:0005509">
    <property type="term" value="F:calcium ion binding"/>
    <property type="evidence" value="ECO:0007669"/>
    <property type="project" value="InterPro"/>
</dbReference>
<dbReference type="EMBL" id="JACIJB010000001">
    <property type="protein sequence ID" value="MBB5659970.1"/>
    <property type="molecule type" value="Genomic_DNA"/>
</dbReference>
<organism evidence="2 3">
    <name type="scientific">Brevundimonas halotolerans</name>
    <dbReference type="NCBI Taxonomy" id="69670"/>
    <lineage>
        <taxon>Bacteria</taxon>
        <taxon>Pseudomonadati</taxon>
        <taxon>Pseudomonadota</taxon>
        <taxon>Alphaproteobacteria</taxon>
        <taxon>Caulobacterales</taxon>
        <taxon>Caulobacteraceae</taxon>
        <taxon>Brevundimonas</taxon>
    </lineage>
</organism>